<dbReference type="Proteomes" id="UP001381693">
    <property type="component" value="Unassembled WGS sequence"/>
</dbReference>
<organism evidence="2 3">
    <name type="scientific">Halocaridina rubra</name>
    <name type="common">Hawaiian red shrimp</name>
    <dbReference type="NCBI Taxonomy" id="373956"/>
    <lineage>
        <taxon>Eukaryota</taxon>
        <taxon>Metazoa</taxon>
        <taxon>Ecdysozoa</taxon>
        <taxon>Arthropoda</taxon>
        <taxon>Crustacea</taxon>
        <taxon>Multicrustacea</taxon>
        <taxon>Malacostraca</taxon>
        <taxon>Eumalacostraca</taxon>
        <taxon>Eucarida</taxon>
        <taxon>Decapoda</taxon>
        <taxon>Pleocyemata</taxon>
        <taxon>Caridea</taxon>
        <taxon>Atyoidea</taxon>
        <taxon>Atyidae</taxon>
        <taxon>Halocaridina</taxon>
    </lineage>
</organism>
<dbReference type="AlphaFoldDB" id="A0AAN8ZRI2"/>
<gene>
    <name evidence="2" type="ORF">SK128_005882</name>
</gene>
<sequence length="114" mass="13455">MAKPQKWIKSNKGFGGIPRAPLQTRQDLRSGSNPTTTLEVYQQHLCRHSQQLREKGLSKQRLLLRHVRQEYPCRHSQHLRRKGLIEQKASHRAWLGRRAKRQTPCMKRSNINLK</sequence>
<comment type="caution">
    <text evidence="2">The sequence shown here is derived from an EMBL/GenBank/DDBJ whole genome shotgun (WGS) entry which is preliminary data.</text>
</comment>
<evidence type="ECO:0000313" key="3">
    <source>
        <dbReference type="Proteomes" id="UP001381693"/>
    </source>
</evidence>
<proteinExistence type="predicted"/>
<feature type="compositionally biased region" description="Polar residues" evidence="1">
    <location>
        <begin position="23"/>
        <end position="34"/>
    </location>
</feature>
<name>A0AAN8ZRI2_HALRR</name>
<evidence type="ECO:0000256" key="1">
    <source>
        <dbReference type="SAM" id="MobiDB-lite"/>
    </source>
</evidence>
<feature type="non-terminal residue" evidence="2">
    <location>
        <position position="114"/>
    </location>
</feature>
<evidence type="ECO:0000313" key="2">
    <source>
        <dbReference type="EMBL" id="KAK7065586.1"/>
    </source>
</evidence>
<reference evidence="2 3" key="1">
    <citation type="submission" date="2023-11" db="EMBL/GenBank/DDBJ databases">
        <title>Halocaridina rubra genome assembly.</title>
        <authorList>
            <person name="Smith C."/>
        </authorList>
    </citation>
    <scope>NUCLEOTIDE SEQUENCE [LARGE SCALE GENOMIC DNA]</scope>
    <source>
        <strain evidence="2">EP-1</strain>
        <tissue evidence="2">Whole</tissue>
    </source>
</reference>
<accession>A0AAN8ZRI2</accession>
<dbReference type="EMBL" id="JAXCGZ010020526">
    <property type="protein sequence ID" value="KAK7065586.1"/>
    <property type="molecule type" value="Genomic_DNA"/>
</dbReference>
<keyword evidence="3" id="KW-1185">Reference proteome</keyword>
<protein>
    <submittedName>
        <fullName evidence="2">Uncharacterized protein</fullName>
    </submittedName>
</protein>
<feature type="region of interest" description="Disordered" evidence="1">
    <location>
        <begin position="1"/>
        <end position="34"/>
    </location>
</feature>